<evidence type="ECO:0000313" key="2">
    <source>
        <dbReference type="Proteomes" id="UP000002191"/>
    </source>
</evidence>
<gene>
    <name evidence="1" type="ordered locus">Daes_1943</name>
</gene>
<name>E6VQX2_PSEA9</name>
<dbReference type="KEGG" id="das:Daes_1943"/>
<evidence type="ECO:0000313" key="1">
    <source>
        <dbReference type="EMBL" id="ADU62952.1"/>
    </source>
</evidence>
<reference evidence="1 2" key="2">
    <citation type="journal article" date="2014" name="Genome Announc.">
        <title>Complete Genome Sequence of the Subsurface, Mesophilic Sulfate-Reducing Bacterium Desulfovibrio aespoeensis Aspo-2.</title>
        <authorList>
            <person name="Pedersen K."/>
            <person name="Bengtsson A."/>
            <person name="Edlund J."/>
            <person name="Rabe L."/>
            <person name="Hazen T."/>
            <person name="Chakraborty R."/>
            <person name="Goodwin L."/>
            <person name="Shapiro N."/>
        </authorList>
    </citation>
    <scope>NUCLEOTIDE SEQUENCE [LARGE SCALE GENOMIC DNA]</scope>
    <source>
        <strain evidence="2">ATCC 700646 / DSM 10631 / Aspo-2</strain>
    </source>
</reference>
<keyword evidence="2" id="KW-1185">Reference proteome</keyword>
<proteinExistence type="predicted"/>
<dbReference type="Proteomes" id="UP000002191">
    <property type="component" value="Chromosome"/>
</dbReference>
<dbReference type="AlphaFoldDB" id="E6VQX2"/>
<dbReference type="STRING" id="643562.Daes_1943"/>
<reference evidence="2" key="1">
    <citation type="submission" date="2010-12" db="EMBL/GenBank/DDBJ databases">
        <title>Complete sequence of Desulfovibrio aespoeensis Aspo-2.</title>
        <authorList>
            <consortium name="US DOE Joint Genome Institute"/>
            <person name="Lucas S."/>
            <person name="Copeland A."/>
            <person name="Lapidus A."/>
            <person name="Cheng J.-F."/>
            <person name="Goodwin L."/>
            <person name="Pitluck S."/>
            <person name="Chertkov O."/>
            <person name="Misra M."/>
            <person name="Detter J.C."/>
            <person name="Han C."/>
            <person name="Tapia R."/>
            <person name="Land M."/>
            <person name="Hauser L."/>
            <person name="Kyrpides N."/>
            <person name="Ivanova N."/>
            <person name="Ovchinnikova G."/>
            <person name="Pedersen K."/>
            <person name="Jagevall S."/>
            <person name="Hazen T."/>
            <person name="Woyke T."/>
        </authorList>
    </citation>
    <scope>NUCLEOTIDE SEQUENCE [LARGE SCALE GENOMIC DNA]</scope>
    <source>
        <strain evidence="2">ATCC 700646 / DSM 10631 / Aspo-2</strain>
    </source>
</reference>
<organism evidence="1 2">
    <name type="scientific">Pseudodesulfovibrio aespoeensis (strain ATCC 700646 / DSM 10631 / Aspo-2)</name>
    <name type="common">Desulfovibrio aespoeensis</name>
    <dbReference type="NCBI Taxonomy" id="643562"/>
    <lineage>
        <taxon>Bacteria</taxon>
        <taxon>Pseudomonadati</taxon>
        <taxon>Thermodesulfobacteriota</taxon>
        <taxon>Desulfovibrionia</taxon>
        <taxon>Desulfovibrionales</taxon>
        <taxon>Desulfovibrionaceae</taxon>
    </lineage>
</organism>
<accession>E6VQX2</accession>
<dbReference type="EMBL" id="CP002431">
    <property type="protein sequence ID" value="ADU62952.1"/>
    <property type="molecule type" value="Genomic_DNA"/>
</dbReference>
<protein>
    <submittedName>
        <fullName evidence="1">Uncharacterized protein</fullName>
    </submittedName>
</protein>
<sequence>MYQRTLLRAALAVRRIFRFHEITQRINRGQYPGPLLLLPTFLLASQQADMTMKYCLTLVCTRTLAIPLSR</sequence>
<dbReference type="HOGENOM" id="CLU_2751161_0_0_7"/>